<feature type="non-terminal residue" evidence="1">
    <location>
        <position position="304"/>
    </location>
</feature>
<protein>
    <submittedName>
        <fullName evidence="1">Uncharacterized protein</fullName>
    </submittedName>
</protein>
<dbReference type="OrthoDB" id="6364333at2759"/>
<name>A0A7T8HIW7_CALRO</name>
<proteinExistence type="predicted"/>
<evidence type="ECO:0000313" key="1">
    <source>
        <dbReference type="EMBL" id="QQP50927.1"/>
    </source>
</evidence>
<sequence length="304" mass="35962">ICTRWIRLNPKNRSCRGHHEENHNRYKPIAWCKKTGWQEVCEKVVDTKETVYDFGMECHHKLKEKCHLTYVTDYHPTPEEKCETIFKKSCHITFKPVPHTEKVKKCHTPYEKKCGPGIKGKEICKFVYDNNCETKYEEYDVEEDTPVCEIKEVEKCEEKNFQLFHLPLKEGQKPFAKKQLCEKWPVKKCEVQHNNVKKVHPKTECKKESRKVCYPDNCELVPGKEICYEEEVVQIQNIPEEECDLDPHKDCKTVTSLVPRLVPKKNCVKVPKEICVNTKKNPKQVPKKVVKNWCYDPEELRNLD</sequence>
<accession>A0A7T8HIW7</accession>
<gene>
    <name evidence="1" type="ORF">FKW44_012095</name>
</gene>
<organism evidence="1 2">
    <name type="scientific">Caligus rogercresseyi</name>
    <name type="common">Sea louse</name>
    <dbReference type="NCBI Taxonomy" id="217165"/>
    <lineage>
        <taxon>Eukaryota</taxon>
        <taxon>Metazoa</taxon>
        <taxon>Ecdysozoa</taxon>
        <taxon>Arthropoda</taxon>
        <taxon>Crustacea</taxon>
        <taxon>Multicrustacea</taxon>
        <taxon>Hexanauplia</taxon>
        <taxon>Copepoda</taxon>
        <taxon>Siphonostomatoida</taxon>
        <taxon>Caligidae</taxon>
        <taxon>Caligus</taxon>
    </lineage>
</organism>
<evidence type="ECO:0000313" key="2">
    <source>
        <dbReference type="Proteomes" id="UP000595437"/>
    </source>
</evidence>
<keyword evidence="2" id="KW-1185">Reference proteome</keyword>
<dbReference type="AlphaFoldDB" id="A0A7T8HIW7"/>
<dbReference type="Proteomes" id="UP000595437">
    <property type="component" value="Chromosome 8"/>
</dbReference>
<reference evidence="2" key="1">
    <citation type="submission" date="2021-01" db="EMBL/GenBank/DDBJ databases">
        <title>Caligus Genome Assembly.</title>
        <authorList>
            <person name="Gallardo-Escarate C."/>
        </authorList>
    </citation>
    <scope>NUCLEOTIDE SEQUENCE [LARGE SCALE GENOMIC DNA]</scope>
</reference>
<dbReference type="EMBL" id="CP045897">
    <property type="protein sequence ID" value="QQP50927.1"/>
    <property type="molecule type" value="Genomic_DNA"/>
</dbReference>